<evidence type="ECO:0000313" key="2">
    <source>
        <dbReference type="EMBL" id="GGJ80980.1"/>
    </source>
</evidence>
<reference evidence="2" key="1">
    <citation type="journal article" date="2014" name="Int. J. Syst. Evol. Microbiol.">
        <title>Complete genome sequence of Corynebacterium casei LMG S-19264T (=DSM 44701T), isolated from a smear-ripened cheese.</title>
        <authorList>
            <consortium name="US DOE Joint Genome Institute (JGI-PGF)"/>
            <person name="Walter F."/>
            <person name="Albersmeier A."/>
            <person name="Kalinowski J."/>
            <person name="Ruckert C."/>
        </authorList>
    </citation>
    <scope>NUCLEOTIDE SEQUENCE</scope>
    <source>
        <strain evidence="2">JCM 14371</strain>
    </source>
</reference>
<feature type="transmembrane region" description="Helical" evidence="1">
    <location>
        <begin position="9"/>
        <end position="31"/>
    </location>
</feature>
<dbReference type="Proteomes" id="UP000635726">
    <property type="component" value="Unassembled WGS sequence"/>
</dbReference>
<dbReference type="AlphaFoldDB" id="A0A917US49"/>
<reference evidence="2" key="2">
    <citation type="submission" date="2020-09" db="EMBL/GenBank/DDBJ databases">
        <authorList>
            <person name="Sun Q."/>
            <person name="Ohkuma M."/>
        </authorList>
    </citation>
    <scope>NUCLEOTIDE SEQUENCE</scope>
    <source>
        <strain evidence="2">JCM 14371</strain>
    </source>
</reference>
<evidence type="ECO:0000313" key="3">
    <source>
        <dbReference type="Proteomes" id="UP000635726"/>
    </source>
</evidence>
<name>A0A917US49_9DEIO</name>
<accession>A0A917US49</accession>
<organism evidence="2 3">
    <name type="scientific">Deinococcus aquiradiocola</name>
    <dbReference type="NCBI Taxonomy" id="393059"/>
    <lineage>
        <taxon>Bacteria</taxon>
        <taxon>Thermotogati</taxon>
        <taxon>Deinococcota</taxon>
        <taxon>Deinococci</taxon>
        <taxon>Deinococcales</taxon>
        <taxon>Deinococcaceae</taxon>
        <taxon>Deinococcus</taxon>
    </lineage>
</organism>
<keyword evidence="1" id="KW-0812">Transmembrane</keyword>
<evidence type="ECO:0000256" key="1">
    <source>
        <dbReference type="SAM" id="Phobius"/>
    </source>
</evidence>
<sequence>MKLSRYHAVVLRVSVIVLVCVVAFGTLFSLLPSGSGAAARSGVTLQGVQFSLYPEQDPGAVWRFQARQVTIDPLRDENRLDDLGRGERWLHRPGEPETLDLTLRTRRLVIDQDDNLQAQEATMYIPRDCTTLTLRSTADRPVLINQRSGYSAPYVSIDNPSIQAEYDDFTSPFDLSNVQGSQRAGATFQASPDTVCEAGRTVPRHS</sequence>
<dbReference type="EMBL" id="BMOE01000009">
    <property type="protein sequence ID" value="GGJ80980.1"/>
    <property type="molecule type" value="Genomic_DNA"/>
</dbReference>
<gene>
    <name evidence="2" type="ORF">GCM10008939_26220</name>
</gene>
<keyword evidence="1" id="KW-0472">Membrane</keyword>
<protein>
    <submittedName>
        <fullName evidence="2">Uncharacterized protein</fullName>
    </submittedName>
</protein>
<comment type="caution">
    <text evidence="2">The sequence shown here is derived from an EMBL/GenBank/DDBJ whole genome shotgun (WGS) entry which is preliminary data.</text>
</comment>
<keyword evidence="3" id="KW-1185">Reference proteome</keyword>
<proteinExistence type="predicted"/>
<keyword evidence="1" id="KW-1133">Transmembrane helix</keyword>